<dbReference type="Proteomes" id="UP000013827">
    <property type="component" value="Unassembled WGS sequence"/>
</dbReference>
<protein>
    <recommendedName>
        <fullName evidence="4">Ca3427-like PBP 2 domain-containing protein</fullName>
    </recommendedName>
</protein>
<dbReference type="EnsemblProtists" id="EOD18190">
    <property type="protein sequence ID" value="EOD18190"/>
    <property type="gene ID" value="EMIHUDRAFT_196313"/>
</dbReference>
<dbReference type="GeneID" id="19046191"/>
<evidence type="ECO:0000256" key="2">
    <source>
        <dbReference type="ARBA" id="ARBA00010742"/>
    </source>
</evidence>
<organism evidence="5 6">
    <name type="scientific">Emiliania huxleyi (strain CCMP1516)</name>
    <dbReference type="NCBI Taxonomy" id="280463"/>
    <lineage>
        <taxon>Eukaryota</taxon>
        <taxon>Haptista</taxon>
        <taxon>Haptophyta</taxon>
        <taxon>Prymnesiophyceae</taxon>
        <taxon>Isochrysidales</taxon>
        <taxon>Noelaerhabdaceae</taxon>
        <taxon>Emiliania</taxon>
    </lineage>
</organism>
<keyword evidence="3" id="KW-0732">Signal</keyword>
<evidence type="ECO:0000259" key="4">
    <source>
        <dbReference type="Pfam" id="PF22384"/>
    </source>
</evidence>
<dbReference type="OMA" id="HFNLPWH"/>
<dbReference type="eggNOG" id="ENOG502QRHZ">
    <property type="taxonomic scope" value="Eukaryota"/>
</dbReference>
<name>A0A0D3J3V5_EMIH1</name>
<keyword evidence="6" id="KW-1185">Reference proteome</keyword>
<evidence type="ECO:0000313" key="6">
    <source>
        <dbReference type="Proteomes" id="UP000013827"/>
    </source>
</evidence>
<dbReference type="STRING" id="2903.R1DUK6"/>
<dbReference type="InterPro" id="IPR054364">
    <property type="entry name" value="Ca3427-like_PBP2"/>
</dbReference>
<evidence type="ECO:0000313" key="5">
    <source>
        <dbReference type="EnsemblProtists" id="EOD18190"/>
    </source>
</evidence>
<dbReference type="PANTHER" id="PTHR30024">
    <property type="entry name" value="ALIPHATIC SULFONATES-BINDING PROTEIN-RELATED"/>
    <property type="match status" value="1"/>
</dbReference>
<reference evidence="5" key="2">
    <citation type="submission" date="2024-10" db="UniProtKB">
        <authorList>
            <consortium name="EnsemblProtists"/>
        </authorList>
    </citation>
    <scope>IDENTIFICATION</scope>
</reference>
<dbReference type="Pfam" id="PF22384">
    <property type="entry name" value="PBP2_Ca3427_like"/>
    <property type="match status" value="1"/>
</dbReference>
<dbReference type="RefSeq" id="XP_005770619.1">
    <property type="nucleotide sequence ID" value="XM_005770562.1"/>
</dbReference>
<dbReference type="PaxDb" id="2903-EOD18190"/>
<accession>A0A0D3J3V5</accession>
<comment type="similarity">
    <text evidence="2">Belongs to the bacterial solute-binding protein SsuA/TauA family.</text>
</comment>
<comment type="subcellular location">
    <subcellularLocation>
        <location evidence="1">Periplasm</location>
    </subcellularLocation>
</comment>
<feature type="domain" description="Ca3427-like PBP 2" evidence="4">
    <location>
        <begin position="121"/>
        <end position="195"/>
    </location>
</feature>
<evidence type="ECO:0000256" key="3">
    <source>
        <dbReference type="ARBA" id="ARBA00022729"/>
    </source>
</evidence>
<evidence type="ECO:0000256" key="1">
    <source>
        <dbReference type="ARBA" id="ARBA00004418"/>
    </source>
</evidence>
<dbReference type="AlphaFoldDB" id="A0A0D3J3V5"/>
<dbReference type="HOGENOM" id="CLU_061316_0_0_1"/>
<sequence length="275" mass="28912">MSSTAARVLRVGGVPEHFNAPWHTAAKAGLFAERGIDVRWTDFPGGTGAMAKALRDGELDVAILLTEGIVADIHRGNPARLVGTYVSSPLTWGIHVAADSPLTDAAQLYSQPAGDGGASPRFAVSRMTSGSHLMAFVDAQQRAGEAAAASLRFEIVGSLEGAREALREGRADGFMWEKFTTKPLVDSGEWRRVGECVTPWPCFALAATPAALGGLSGEILGASRHGVSWASSPSASFSTLRTVAETLGRLGVLEPASLLPPEQLVCELVSDTDRF</sequence>
<dbReference type="Pfam" id="PF13379">
    <property type="entry name" value="NMT1_2"/>
    <property type="match status" value="1"/>
</dbReference>
<proteinExistence type="inferred from homology"/>
<reference evidence="6" key="1">
    <citation type="journal article" date="2013" name="Nature">
        <title>Pan genome of the phytoplankton Emiliania underpins its global distribution.</title>
        <authorList>
            <person name="Read B.A."/>
            <person name="Kegel J."/>
            <person name="Klute M.J."/>
            <person name="Kuo A."/>
            <person name="Lefebvre S.C."/>
            <person name="Maumus F."/>
            <person name="Mayer C."/>
            <person name="Miller J."/>
            <person name="Monier A."/>
            <person name="Salamov A."/>
            <person name="Young J."/>
            <person name="Aguilar M."/>
            <person name="Claverie J.M."/>
            <person name="Frickenhaus S."/>
            <person name="Gonzalez K."/>
            <person name="Herman E.K."/>
            <person name="Lin Y.C."/>
            <person name="Napier J."/>
            <person name="Ogata H."/>
            <person name="Sarno A.F."/>
            <person name="Shmutz J."/>
            <person name="Schroeder D."/>
            <person name="de Vargas C."/>
            <person name="Verret F."/>
            <person name="von Dassow P."/>
            <person name="Valentin K."/>
            <person name="Van de Peer Y."/>
            <person name="Wheeler G."/>
            <person name="Dacks J.B."/>
            <person name="Delwiche C.F."/>
            <person name="Dyhrman S.T."/>
            <person name="Glockner G."/>
            <person name="John U."/>
            <person name="Richards T."/>
            <person name="Worden A.Z."/>
            <person name="Zhang X."/>
            <person name="Grigoriev I.V."/>
            <person name="Allen A.E."/>
            <person name="Bidle K."/>
            <person name="Borodovsky M."/>
            <person name="Bowler C."/>
            <person name="Brownlee C."/>
            <person name="Cock J.M."/>
            <person name="Elias M."/>
            <person name="Gladyshev V.N."/>
            <person name="Groth M."/>
            <person name="Guda C."/>
            <person name="Hadaegh A."/>
            <person name="Iglesias-Rodriguez M.D."/>
            <person name="Jenkins J."/>
            <person name="Jones B.M."/>
            <person name="Lawson T."/>
            <person name="Leese F."/>
            <person name="Lindquist E."/>
            <person name="Lobanov A."/>
            <person name="Lomsadze A."/>
            <person name="Malik S.B."/>
            <person name="Marsh M.E."/>
            <person name="Mackinder L."/>
            <person name="Mock T."/>
            <person name="Mueller-Roeber B."/>
            <person name="Pagarete A."/>
            <person name="Parker M."/>
            <person name="Probert I."/>
            <person name="Quesneville H."/>
            <person name="Raines C."/>
            <person name="Rensing S.A."/>
            <person name="Riano-Pachon D.M."/>
            <person name="Richier S."/>
            <person name="Rokitta S."/>
            <person name="Shiraiwa Y."/>
            <person name="Soanes D.M."/>
            <person name="van der Giezen M."/>
            <person name="Wahlund T.M."/>
            <person name="Williams B."/>
            <person name="Wilson W."/>
            <person name="Wolfe G."/>
            <person name="Wurch L.L."/>
        </authorList>
    </citation>
    <scope>NUCLEOTIDE SEQUENCE</scope>
</reference>
<dbReference type="SUPFAM" id="SSF53850">
    <property type="entry name" value="Periplasmic binding protein-like II"/>
    <property type="match status" value="1"/>
</dbReference>
<dbReference type="PANTHER" id="PTHR30024:SF47">
    <property type="entry name" value="TAURINE-BINDING PERIPLASMIC PROTEIN"/>
    <property type="match status" value="1"/>
</dbReference>
<dbReference type="KEGG" id="ehx:EMIHUDRAFT_196313"/>
<dbReference type="Gene3D" id="3.40.190.10">
    <property type="entry name" value="Periplasmic binding protein-like II"/>
    <property type="match status" value="2"/>
</dbReference>